<dbReference type="InterPro" id="IPR001245">
    <property type="entry name" value="Ser-Thr/Tyr_kinase_cat_dom"/>
</dbReference>
<keyword evidence="7 13" id="KW-0547">Nucleotide-binding</keyword>
<evidence type="ECO:0000256" key="9">
    <source>
        <dbReference type="ARBA" id="ARBA00022840"/>
    </source>
</evidence>
<dbReference type="PROSITE" id="PS00107">
    <property type="entry name" value="PROTEIN_KINASE_ATP"/>
    <property type="match status" value="1"/>
</dbReference>
<evidence type="ECO:0000259" key="17">
    <source>
        <dbReference type="PROSITE" id="PS50011"/>
    </source>
</evidence>
<evidence type="ECO:0000256" key="15">
    <source>
        <dbReference type="SAM" id="Phobius"/>
    </source>
</evidence>
<dbReference type="InterPro" id="IPR038408">
    <property type="entry name" value="GNK2_sf"/>
</dbReference>
<evidence type="ECO:0000256" key="11">
    <source>
        <dbReference type="ARBA" id="ARBA00023136"/>
    </source>
</evidence>
<sequence length="591" mass="66145">MSSLASCIFLFLFSFLTTIFPATAESPYFVHHLCRNTTRYSPNSIYSTNLKTLWSSLSSANASYSSGFQNATAGQAPDTVTGLFLCRGDVSPKVCRGCVSLSVKDIEAKCPNQREATIYYDECMLRYSDQDVSSNLTFADAFLMYNDYKTAPKDVDLFEKLASTTMMEAAFEAANSSRYFCTRKAKWIDFKDLFVLVQCTPDLTRDDCLFCLLQSINGLNFESIGSRLLSPSCNSRYELYKFYNETEVNTTILPPPPLASSTTPRPNAGKGGNSNVLAIAILVAIIMALLLSIAGYCFLAKRKKKTSDNAPTFYGDDITTVDSLQLDYRTIQTATNDYSENNKIGQGGFGEVYKGTFLNGTEVAVKRLSKSSGQGETEFKNEVVVVAKLQHRNLVRLMGFSLEREERILVYEYVPNKSLDYFLFEHDFVNILNFGEDFSGYMSPEYVIHGQFSMKSDVYSFGVLVLEIITGRKNSSFYERDGAHNLVTYAWRLWTNKSELDLVDPVIVDTCQMSEVVRCIHIGRLCVQEDPIERPTFSTILMMLISNNVILPVPQQPGFVTQTRPKKDLPDSNQSTMTKSGIWSVGDASGH</sequence>
<evidence type="ECO:0000256" key="6">
    <source>
        <dbReference type="ARBA" id="ARBA00022737"/>
    </source>
</evidence>
<keyword evidence="20" id="KW-1185">Reference proteome</keyword>
<protein>
    <submittedName>
        <fullName evidence="19">Uncharacterized protein</fullName>
    </submittedName>
</protein>
<evidence type="ECO:0000256" key="10">
    <source>
        <dbReference type="ARBA" id="ARBA00022989"/>
    </source>
</evidence>
<keyword evidence="8" id="KW-0418">Kinase</keyword>
<keyword evidence="6" id="KW-0677">Repeat</keyword>
<feature type="compositionally biased region" description="Polar residues" evidence="14">
    <location>
        <begin position="571"/>
        <end position="581"/>
    </location>
</feature>
<dbReference type="InterPro" id="IPR011009">
    <property type="entry name" value="Kinase-like_dom_sf"/>
</dbReference>
<evidence type="ECO:0000256" key="16">
    <source>
        <dbReference type="SAM" id="SignalP"/>
    </source>
</evidence>
<evidence type="ECO:0000256" key="1">
    <source>
        <dbReference type="ARBA" id="ARBA00004167"/>
    </source>
</evidence>
<dbReference type="EMBL" id="JAGKQM010000781">
    <property type="protein sequence ID" value="KAH0853421.1"/>
    <property type="molecule type" value="Genomic_DNA"/>
</dbReference>
<dbReference type="PROSITE" id="PS50011">
    <property type="entry name" value="PROTEIN_KINASE_DOM"/>
    <property type="match status" value="1"/>
</dbReference>
<proteinExistence type="predicted"/>
<feature type="domain" description="Gnk2-homologous" evidence="18">
    <location>
        <begin position="28"/>
        <end position="132"/>
    </location>
</feature>
<keyword evidence="9 13" id="KW-0067">ATP-binding</keyword>
<evidence type="ECO:0000256" key="2">
    <source>
        <dbReference type="ARBA" id="ARBA00022527"/>
    </source>
</evidence>
<reference evidence="19 20" key="1">
    <citation type="submission" date="2021-05" db="EMBL/GenBank/DDBJ databases">
        <title>Genome Assembly of Synthetic Allotetraploid Brassica napus Reveals Homoeologous Exchanges between Subgenomes.</title>
        <authorList>
            <person name="Davis J.T."/>
        </authorList>
    </citation>
    <scope>NUCLEOTIDE SEQUENCE [LARGE SCALE GENOMIC DNA]</scope>
    <source>
        <strain evidence="20">cv. Da-Ae</strain>
        <tissue evidence="19">Seedling</tissue>
    </source>
</reference>
<keyword evidence="11 15" id="KW-0472">Membrane</keyword>
<dbReference type="PANTHER" id="PTHR27002">
    <property type="entry name" value="RECEPTOR-LIKE SERINE/THREONINE-PROTEIN KINASE SD1-8"/>
    <property type="match status" value="1"/>
</dbReference>
<organism evidence="19 20">
    <name type="scientific">Brassica napus</name>
    <name type="common">Rape</name>
    <dbReference type="NCBI Taxonomy" id="3708"/>
    <lineage>
        <taxon>Eukaryota</taxon>
        <taxon>Viridiplantae</taxon>
        <taxon>Streptophyta</taxon>
        <taxon>Embryophyta</taxon>
        <taxon>Tracheophyta</taxon>
        <taxon>Spermatophyta</taxon>
        <taxon>Magnoliopsida</taxon>
        <taxon>eudicotyledons</taxon>
        <taxon>Gunneridae</taxon>
        <taxon>Pentapetalae</taxon>
        <taxon>rosids</taxon>
        <taxon>malvids</taxon>
        <taxon>Brassicales</taxon>
        <taxon>Brassicaceae</taxon>
        <taxon>Brassiceae</taxon>
        <taxon>Brassica</taxon>
    </lineage>
</organism>
<evidence type="ECO:0000256" key="12">
    <source>
        <dbReference type="ARBA" id="ARBA00023170"/>
    </source>
</evidence>
<dbReference type="InterPro" id="IPR002902">
    <property type="entry name" value="GNK2"/>
</dbReference>
<comment type="caution">
    <text evidence="19">The sequence shown here is derived from an EMBL/GenBank/DDBJ whole genome shotgun (WGS) entry which is preliminary data.</text>
</comment>
<dbReference type="Gene3D" id="3.30.200.20">
    <property type="entry name" value="Phosphorylase Kinase, domain 1"/>
    <property type="match status" value="1"/>
</dbReference>
<keyword evidence="12" id="KW-0675">Receptor</keyword>
<dbReference type="InterPro" id="IPR017441">
    <property type="entry name" value="Protein_kinase_ATP_BS"/>
</dbReference>
<gene>
    <name evidence="19" type="ORF">HID58_093196</name>
</gene>
<evidence type="ECO:0000256" key="4">
    <source>
        <dbReference type="ARBA" id="ARBA00022692"/>
    </source>
</evidence>
<evidence type="ECO:0000313" key="19">
    <source>
        <dbReference type="EMBL" id="KAH0853421.1"/>
    </source>
</evidence>
<evidence type="ECO:0000256" key="7">
    <source>
        <dbReference type="ARBA" id="ARBA00022741"/>
    </source>
</evidence>
<dbReference type="PROSITE" id="PS51473">
    <property type="entry name" value="GNK2"/>
    <property type="match status" value="2"/>
</dbReference>
<feature type="domain" description="Protein kinase" evidence="17">
    <location>
        <begin position="338"/>
        <end position="591"/>
    </location>
</feature>
<name>A0ABQ7XE70_BRANA</name>
<dbReference type="PANTHER" id="PTHR27002:SF799">
    <property type="entry name" value="CYSTEINE-RICH RECEPTOR-LIKE PROTEIN KINASE 10"/>
    <property type="match status" value="1"/>
</dbReference>
<dbReference type="Pfam" id="PF07714">
    <property type="entry name" value="PK_Tyr_Ser-Thr"/>
    <property type="match status" value="2"/>
</dbReference>
<evidence type="ECO:0000256" key="5">
    <source>
        <dbReference type="ARBA" id="ARBA00022729"/>
    </source>
</evidence>
<dbReference type="Gene3D" id="3.30.430.20">
    <property type="entry name" value="Gnk2 domain, C-X8-C-X2-C motif"/>
    <property type="match status" value="2"/>
</dbReference>
<keyword evidence="2" id="KW-0723">Serine/threonine-protein kinase</keyword>
<evidence type="ECO:0000313" key="20">
    <source>
        <dbReference type="Proteomes" id="UP000824890"/>
    </source>
</evidence>
<evidence type="ECO:0000256" key="3">
    <source>
        <dbReference type="ARBA" id="ARBA00022679"/>
    </source>
</evidence>
<keyword evidence="3" id="KW-0808">Transferase</keyword>
<accession>A0ABQ7XE70</accession>
<keyword evidence="5 16" id="KW-0732">Signal</keyword>
<keyword evidence="4 15" id="KW-0812">Transmembrane</keyword>
<feature type="transmembrane region" description="Helical" evidence="15">
    <location>
        <begin position="276"/>
        <end position="299"/>
    </location>
</feature>
<evidence type="ECO:0000256" key="13">
    <source>
        <dbReference type="PROSITE-ProRule" id="PRU10141"/>
    </source>
</evidence>
<keyword evidence="10 15" id="KW-1133">Transmembrane helix</keyword>
<dbReference type="Proteomes" id="UP000824890">
    <property type="component" value="Unassembled WGS sequence"/>
</dbReference>
<feature type="region of interest" description="Disordered" evidence="14">
    <location>
        <begin position="562"/>
        <end position="591"/>
    </location>
</feature>
<evidence type="ECO:0000256" key="14">
    <source>
        <dbReference type="SAM" id="MobiDB-lite"/>
    </source>
</evidence>
<dbReference type="Gene3D" id="1.10.510.10">
    <property type="entry name" value="Transferase(Phosphotransferase) domain 1"/>
    <property type="match status" value="1"/>
</dbReference>
<feature type="domain" description="Gnk2-homologous" evidence="18">
    <location>
        <begin position="140"/>
        <end position="242"/>
    </location>
</feature>
<dbReference type="InterPro" id="IPR000719">
    <property type="entry name" value="Prot_kinase_dom"/>
</dbReference>
<feature type="chain" id="PRO_5046771140" evidence="16">
    <location>
        <begin position="25"/>
        <end position="591"/>
    </location>
</feature>
<evidence type="ECO:0000256" key="8">
    <source>
        <dbReference type="ARBA" id="ARBA00022777"/>
    </source>
</evidence>
<dbReference type="SUPFAM" id="SSF56112">
    <property type="entry name" value="Protein kinase-like (PK-like)"/>
    <property type="match status" value="1"/>
</dbReference>
<dbReference type="CDD" id="cd23509">
    <property type="entry name" value="Gnk2-like"/>
    <property type="match status" value="2"/>
</dbReference>
<dbReference type="Pfam" id="PF01657">
    <property type="entry name" value="Stress-antifung"/>
    <property type="match status" value="1"/>
</dbReference>
<feature type="signal peptide" evidence="16">
    <location>
        <begin position="1"/>
        <end position="24"/>
    </location>
</feature>
<evidence type="ECO:0000259" key="18">
    <source>
        <dbReference type="PROSITE" id="PS51473"/>
    </source>
</evidence>
<feature type="binding site" evidence="13">
    <location>
        <position position="366"/>
    </location>
    <ligand>
        <name>ATP</name>
        <dbReference type="ChEBI" id="CHEBI:30616"/>
    </ligand>
</feature>
<comment type="subcellular location">
    <subcellularLocation>
        <location evidence="1">Membrane</location>
        <topology evidence="1">Single-pass membrane protein</topology>
    </subcellularLocation>
</comment>